<protein>
    <submittedName>
        <fullName evidence="3">Beta-1,3-N-acetylglucosaminyltransferase family protein</fullName>
    </submittedName>
</protein>
<keyword evidence="1 2" id="KW-0732">Signal</keyword>
<reference evidence="4" key="3">
    <citation type="submission" date="2015-04" db="UniProtKB">
        <authorList>
            <consortium name="EnsemblPlants"/>
        </authorList>
    </citation>
    <scope>IDENTIFICATION</scope>
    <source>
        <strain evidence="4">cv. Jemalong A17</strain>
    </source>
</reference>
<dbReference type="PANTHER" id="PTHR33184">
    <property type="entry name" value="PROTEIN TAPETUM DETERMINANT 1-LIKE-RELATED"/>
    <property type="match status" value="1"/>
</dbReference>
<feature type="signal peptide" evidence="2">
    <location>
        <begin position="1"/>
        <end position="23"/>
    </location>
</feature>
<keyword evidence="5" id="KW-1185">Reference proteome</keyword>
<dbReference type="STRING" id="3880.G7IT51"/>
<evidence type="ECO:0000256" key="1">
    <source>
        <dbReference type="ARBA" id="ARBA00022729"/>
    </source>
</evidence>
<dbReference type="PANTHER" id="PTHR33184:SF72">
    <property type="entry name" value="BETA-1,3-N-ACETYLGLUCOSAMINYLTRANSFERASE FAMILY PROTEIN"/>
    <property type="match status" value="1"/>
</dbReference>
<dbReference type="OMA" id="VWAKKFD"/>
<dbReference type="AlphaFoldDB" id="G7IT51"/>
<dbReference type="EMBL" id="CM001218">
    <property type="protein sequence ID" value="AES66144.1"/>
    <property type="molecule type" value="Genomic_DNA"/>
</dbReference>
<gene>
    <name evidence="3" type="ordered locus">MTR_2g063010</name>
</gene>
<evidence type="ECO:0000313" key="3">
    <source>
        <dbReference type="EMBL" id="AES66144.1"/>
    </source>
</evidence>
<sequence>MSDPTTKILTLVFFLVLVSQGYSECSLSDLHVTQHPTGIEINQNPEFLVIISNNCPCAQKNVKLECLNFQTVEPIDPSILSVSGDVCIVKGGQPIASGDVSVTFKYAWPHTFPLNPISSDSVC</sequence>
<reference evidence="3 5" key="2">
    <citation type="journal article" date="2014" name="BMC Genomics">
        <title>An improved genome release (version Mt4.0) for the model legume Medicago truncatula.</title>
        <authorList>
            <person name="Tang H."/>
            <person name="Krishnakumar V."/>
            <person name="Bidwell S."/>
            <person name="Rosen B."/>
            <person name="Chan A."/>
            <person name="Zhou S."/>
            <person name="Gentzbittel L."/>
            <person name="Childs K.L."/>
            <person name="Yandell M."/>
            <person name="Gundlach H."/>
            <person name="Mayer K.F."/>
            <person name="Schwartz D.C."/>
            <person name="Town C.D."/>
        </authorList>
    </citation>
    <scope>GENOME REANNOTATION</scope>
    <source>
        <strain evidence="3">A17</strain>
        <strain evidence="4 5">cv. Jemalong A17</strain>
    </source>
</reference>
<organism evidence="3 5">
    <name type="scientific">Medicago truncatula</name>
    <name type="common">Barrel medic</name>
    <name type="synonym">Medicago tribuloides</name>
    <dbReference type="NCBI Taxonomy" id="3880"/>
    <lineage>
        <taxon>Eukaryota</taxon>
        <taxon>Viridiplantae</taxon>
        <taxon>Streptophyta</taxon>
        <taxon>Embryophyta</taxon>
        <taxon>Tracheophyta</taxon>
        <taxon>Spermatophyta</taxon>
        <taxon>Magnoliopsida</taxon>
        <taxon>eudicotyledons</taxon>
        <taxon>Gunneridae</taxon>
        <taxon>Pentapetalae</taxon>
        <taxon>rosids</taxon>
        <taxon>fabids</taxon>
        <taxon>Fabales</taxon>
        <taxon>Fabaceae</taxon>
        <taxon>Papilionoideae</taxon>
        <taxon>50 kb inversion clade</taxon>
        <taxon>NPAAA clade</taxon>
        <taxon>Hologalegina</taxon>
        <taxon>IRL clade</taxon>
        <taxon>Trifolieae</taxon>
        <taxon>Medicago</taxon>
    </lineage>
</organism>
<dbReference type="Proteomes" id="UP000002051">
    <property type="component" value="Chromosome 2"/>
</dbReference>
<dbReference type="EnsemblPlants" id="AES66144">
    <property type="protein sequence ID" value="AES66144"/>
    <property type="gene ID" value="MTR_2g063010"/>
</dbReference>
<dbReference type="HOGENOM" id="CLU_102808_2_0_1"/>
<reference evidence="3 5" key="1">
    <citation type="journal article" date="2011" name="Nature">
        <title>The Medicago genome provides insight into the evolution of rhizobial symbioses.</title>
        <authorList>
            <person name="Young N.D."/>
            <person name="Debelle F."/>
            <person name="Oldroyd G.E."/>
            <person name="Geurts R."/>
            <person name="Cannon S.B."/>
            <person name="Udvardi M.K."/>
            <person name="Benedito V.A."/>
            <person name="Mayer K.F."/>
            <person name="Gouzy J."/>
            <person name="Schoof H."/>
            <person name="Van de Peer Y."/>
            <person name="Proost S."/>
            <person name="Cook D.R."/>
            <person name="Meyers B.C."/>
            <person name="Spannagl M."/>
            <person name="Cheung F."/>
            <person name="De Mita S."/>
            <person name="Krishnakumar V."/>
            <person name="Gundlach H."/>
            <person name="Zhou S."/>
            <person name="Mudge J."/>
            <person name="Bharti A.K."/>
            <person name="Murray J.D."/>
            <person name="Naoumkina M.A."/>
            <person name="Rosen B."/>
            <person name="Silverstein K.A."/>
            <person name="Tang H."/>
            <person name="Rombauts S."/>
            <person name="Zhao P.X."/>
            <person name="Zhou P."/>
            <person name="Barbe V."/>
            <person name="Bardou P."/>
            <person name="Bechner M."/>
            <person name="Bellec A."/>
            <person name="Berger A."/>
            <person name="Berges H."/>
            <person name="Bidwell S."/>
            <person name="Bisseling T."/>
            <person name="Choisne N."/>
            <person name="Couloux A."/>
            <person name="Denny R."/>
            <person name="Deshpande S."/>
            <person name="Dai X."/>
            <person name="Doyle J.J."/>
            <person name="Dudez A.M."/>
            <person name="Farmer A.D."/>
            <person name="Fouteau S."/>
            <person name="Franken C."/>
            <person name="Gibelin C."/>
            <person name="Gish J."/>
            <person name="Goldstein S."/>
            <person name="Gonzalez A.J."/>
            <person name="Green P.J."/>
            <person name="Hallab A."/>
            <person name="Hartog M."/>
            <person name="Hua A."/>
            <person name="Humphray S.J."/>
            <person name="Jeong D.H."/>
            <person name="Jing Y."/>
            <person name="Jocker A."/>
            <person name="Kenton S.M."/>
            <person name="Kim D.J."/>
            <person name="Klee K."/>
            <person name="Lai H."/>
            <person name="Lang C."/>
            <person name="Lin S."/>
            <person name="Macmil S.L."/>
            <person name="Magdelenat G."/>
            <person name="Matthews L."/>
            <person name="McCorrison J."/>
            <person name="Monaghan E.L."/>
            <person name="Mun J.H."/>
            <person name="Najar F.Z."/>
            <person name="Nicholson C."/>
            <person name="Noirot C."/>
            <person name="O'Bleness M."/>
            <person name="Paule C.R."/>
            <person name="Poulain J."/>
            <person name="Prion F."/>
            <person name="Qin B."/>
            <person name="Qu C."/>
            <person name="Retzel E.F."/>
            <person name="Riddle C."/>
            <person name="Sallet E."/>
            <person name="Samain S."/>
            <person name="Samson N."/>
            <person name="Sanders I."/>
            <person name="Saurat O."/>
            <person name="Scarpelli C."/>
            <person name="Schiex T."/>
            <person name="Segurens B."/>
            <person name="Severin A.J."/>
            <person name="Sherrier D.J."/>
            <person name="Shi R."/>
            <person name="Sims S."/>
            <person name="Singer S.R."/>
            <person name="Sinharoy S."/>
            <person name="Sterck L."/>
            <person name="Viollet A."/>
            <person name="Wang B.B."/>
            <person name="Wang K."/>
            <person name="Wang M."/>
            <person name="Wang X."/>
            <person name="Warfsmann J."/>
            <person name="Weissenbach J."/>
            <person name="White D.D."/>
            <person name="White J.D."/>
            <person name="Wiley G.B."/>
            <person name="Wincker P."/>
            <person name="Xing Y."/>
            <person name="Yang L."/>
            <person name="Yao Z."/>
            <person name="Ying F."/>
            <person name="Zhai J."/>
            <person name="Zhou L."/>
            <person name="Zuber A."/>
            <person name="Denarie J."/>
            <person name="Dixon R.A."/>
            <person name="May G.D."/>
            <person name="Schwartz D.C."/>
            <person name="Rogers J."/>
            <person name="Quetier F."/>
            <person name="Town C.D."/>
            <person name="Roe B.A."/>
        </authorList>
    </citation>
    <scope>NUCLEOTIDE SEQUENCE [LARGE SCALE GENOMIC DNA]</scope>
    <source>
        <strain evidence="3">A17</strain>
        <strain evidence="4 5">cv. Jemalong A17</strain>
    </source>
</reference>
<accession>G7IT51</accession>
<evidence type="ECO:0000313" key="5">
    <source>
        <dbReference type="Proteomes" id="UP000002051"/>
    </source>
</evidence>
<evidence type="ECO:0000313" key="4">
    <source>
        <dbReference type="EnsemblPlants" id="AES66144"/>
    </source>
</evidence>
<proteinExistence type="predicted"/>
<name>G7IT51_MEDTR</name>
<dbReference type="PaxDb" id="3880-AES66144"/>
<dbReference type="Pfam" id="PF24068">
    <property type="entry name" value="TPD1_C"/>
    <property type="match status" value="1"/>
</dbReference>
<dbReference type="eggNOG" id="ENOG502S7JS">
    <property type="taxonomic scope" value="Eukaryota"/>
</dbReference>
<feature type="chain" id="PRO_5014572413" evidence="2">
    <location>
        <begin position="24"/>
        <end position="123"/>
    </location>
</feature>
<dbReference type="InterPro" id="IPR040361">
    <property type="entry name" value="TPD1"/>
</dbReference>
<dbReference type="GO" id="GO:0001709">
    <property type="term" value="P:cell fate determination"/>
    <property type="evidence" value="ECO:0000318"/>
    <property type="project" value="GO_Central"/>
</dbReference>
<evidence type="ECO:0000256" key="2">
    <source>
        <dbReference type="SAM" id="SignalP"/>
    </source>
</evidence>